<proteinExistence type="predicted"/>
<sequence length="351" mass="38993">MEASFVPYNNDQARMVIDARQRFSALVDARRRRDGYRGSMTWVERGGAEYLIRSLYPEGGSARRQKSLGLRSPETEALKREFEVGRAEAEARVVNLEDGVARMAAVVESLGLGRVPSLSARILRMLDDAGLLGRKLRLVGTNALFAYEAIAAANFDPGLTTTEDMDLLFHAGAGLRFTAQEELSRESLIALLRRVDRSFGRAGATFRAVNRDGFYVDLIKPEPRPPWRPEPEGVSSDVDDLVASGIEGLFWLQNAPTVETVAFDQKGVPVRLVACDPRAFAVHKLWLSGRLYRDPAKRQRDAGQARAVAEIVATRLLHLPFEAEALRMMPRELVEAAAPLFAAHKPPKLEW</sequence>
<evidence type="ECO:0000259" key="1">
    <source>
        <dbReference type="Pfam" id="PF12281"/>
    </source>
</evidence>
<dbReference type="Pfam" id="PF12281">
    <property type="entry name" value="NTP_transf_8"/>
    <property type="match status" value="1"/>
</dbReference>
<dbReference type="RefSeq" id="WP_261968707.1">
    <property type="nucleotide sequence ID" value="NZ_JAHHZF010000005.1"/>
</dbReference>
<protein>
    <submittedName>
        <fullName evidence="2">Nucleotidyltransferase domain-containing protein</fullName>
    </submittedName>
</protein>
<dbReference type="InterPro" id="IPR058575">
    <property type="entry name" value="NTP_transf_8_dom"/>
</dbReference>
<name>A0A947GDA9_9HYPH</name>
<gene>
    <name evidence="2" type="ORF">KL771_11530</name>
</gene>
<evidence type="ECO:0000313" key="3">
    <source>
        <dbReference type="Proteomes" id="UP000766595"/>
    </source>
</evidence>
<feature type="domain" description="Nucleotidyltransferase-like" evidence="1">
    <location>
        <begin position="119"/>
        <end position="326"/>
    </location>
</feature>
<reference evidence="2 3" key="1">
    <citation type="submission" date="2021-06" db="EMBL/GenBank/DDBJ databases">
        <authorList>
            <person name="Grouzdev D.S."/>
            <person name="Koziaeva V."/>
        </authorList>
    </citation>
    <scope>NUCLEOTIDE SEQUENCE [LARGE SCALE GENOMIC DNA]</scope>
    <source>
        <strain evidence="2 3">22</strain>
    </source>
</reference>
<dbReference type="EMBL" id="JAHHZF010000005">
    <property type="protein sequence ID" value="MBT9290091.1"/>
    <property type="molecule type" value="Genomic_DNA"/>
</dbReference>
<dbReference type="Proteomes" id="UP000766595">
    <property type="component" value="Unassembled WGS sequence"/>
</dbReference>
<comment type="caution">
    <text evidence="2">The sequence shown here is derived from an EMBL/GenBank/DDBJ whole genome shotgun (WGS) entry which is preliminary data.</text>
</comment>
<organism evidence="2 3">
    <name type="scientific">Prosthecodimorpha staleyi</name>
    <dbReference type="NCBI Taxonomy" id="2840188"/>
    <lineage>
        <taxon>Bacteria</taxon>
        <taxon>Pseudomonadati</taxon>
        <taxon>Pseudomonadota</taxon>
        <taxon>Alphaproteobacteria</taxon>
        <taxon>Hyphomicrobiales</taxon>
        <taxon>Ancalomicrobiaceae</taxon>
        <taxon>Prosthecodimorpha</taxon>
    </lineage>
</organism>
<keyword evidence="3" id="KW-1185">Reference proteome</keyword>
<dbReference type="AlphaFoldDB" id="A0A947GDA9"/>
<evidence type="ECO:0000313" key="2">
    <source>
        <dbReference type="EMBL" id="MBT9290091.1"/>
    </source>
</evidence>
<accession>A0A947GDA9</accession>